<name>A0ABZ0ZZ09_9CAUD</name>
<dbReference type="InterPro" id="IPR029063">
    <property type="entry name" value="SAM-dependent_MTases_sf"/>
</dbReference>
<dbReference type="PROSITE" id="PS00092">
    <property type="entry name" value="N6_MTASE"/>
    <property type="match status" value="1"/>
</dbReference>
<dbReference type="Proteomes" id="UP001325719">
    <property type="component" value="Segment"/>
</dbReference>
<comment type="catalytic activity">
    <reaction evidence="6">
        <text>a 2'-deoxyadenosine in DNA + S-adenosyl-L-methionine = an N(6)-methyl-2'-deoxyadenosine in DNA + S-adenosyl-L-homocysteine + H(+)</text>
        <dbReference type="Rhea" id="RHEA:15197"/>
        <dbReference type="Rhea" id="RHEA-COMP:12418"/>
        <dbReference type="Rhea" id="RHEA-COMP:12419"/>
        <dbReference type="ChEBI" id="CHEBI:15378"/>
        <dbReference type="ChEBI" id="CHEBI:57856"/>
        <dbReference type="ChEBI" id="CHEBI:59789"/>
        <dbReference type="ChEBI" id="CHEBI:90615"/>
        <dbReference type="ChEBI" id="CHEBI:90616"/>
        <dbReference type="EC" id="2.1.1.72"/>
    </reaction>
</comment>
<organism evidence="7 8">
    <name type="scientific">Microbacterium phage MO526</name>
    <dbReference type="NCBI Taxonomy" id="3108092"/>
    <lineage>
        <taxon>Viruses</taxon>
        <taxon>Duplodnaviria</taxon>
        <taxon>Heunggongvirae</taxon>
        <taxon>Uroviricota</taxon>
        <taxon>Caudoviricetes</taxon>
        <taxon>Kutznervirinae</taxon>
        <taxon>Kozievirus</taxon>
        <taxon>Kozievirus MO526</taxon>
    </lineage>
</organism>
<dbReference type="Gene3D" id="3.40.50.150">
    <property type="entry name" value="Vaccinia Virus protein VP39"/>
    <property type="match status" value="1"/>
</dbReference>
<dbReference type="InterPro" id="IPR002052">
    <property type="entry name" value="DNA_methylase_N6_adenine_CS"/>
</dbReference>
<dbReference type="EMBL" id="OR941552">
    <property type="protein sequence ID" value="WQY99796.1"/>
    <property type="molecule type" value="Genomic_DNA"/>
</dbReference>
<dbReference type="Gene3D" id="1.10.1020.10">
    <property type="entry name" value="Adenine-specific Methyltransferase, Domain 2"/>
    <property type="match status" value="1"/>
</dbReference>
<comment type="similarity">
    <text evidence="1">Belongs to the N(4)/N(6)-methyltransferase family.</text>
</comment>
<evidence type="ECO:0000313" key="7">
    <source>
        <dbReference type="EMBL" id="WQY99796.1"/>
    </source>
</evidence>
<evidence type="ECO:0000256" key="2">
    <source>
        <dbReference type="ARBA" id="ARBA00011900"/>
    </source>
</evidence>
<dbReference type="InterPro" id="IPR012327">
    <property type="entry name" value="MeTrfase_D12"/>
</dbReference>
<evidence type="ECO:0000256" key="1">
    <source>
        <dbReference type="ARBA" id="ARBA00006594"/>
    </source>
</evidence>
<dbReference type="Pfam" id="PF02086">
    <property type="entry name" value="MethyltransfD12"/>
    <property type="match status" value="1"/>
</dbReference>
<dbReference type="SUPFAM" id="SSF53335">
    <property type="entry name" value="S-adenosyl-L-methionine-dependent methyltransferases"/>
    <property type="match status" value="1"/>
</dbReference>
<proteinExistence type="inferred from homology"/>
<evidence type="ECO:0000313" key="8">
    <source>
        <dbReference type="Proteomes" id="UP001325719"/>
    </source>
</evidence>
<keyword evidence="8" id="KW-1185">Reference proteome</keyword>
<evidence type="ECO:0000256" key="3">
    <source>
        <dbReference type="ARBA" id="ARBA00022603"/>
    </source>
</evidence>
<evidence type="ECO:0000256" key="4">
    <source>
        <dbReference type="ARBA" id="ARBA00022679"/>
    </source>
</evidence>
<reference evidence="7 8" key="1">
    <citation type="submission" date="2023-12" db="EMBL/GenBank/DDBJ databases">
        <authorList>
            <person name="Wang F."/>
            <person name="Yu X."/>
            <person name="Gao C."/>
        </authorList>
    </citation>
    <scope>NUCLEOTIDE SEQUENCE [LARGE SCALE GENOMIC DNA]</scope>
</reference>
<accession>A0ABZ0ZZ09</accession>
<dbReference type="PRINTS" id="PR00505">
    <property type="entry name" value="D12N6MTFRASE"/>
</dbReference>
<keyword evidence="4" id="KW-0808">Transferase</keyword>
<keyword evidence="5" id="KW-0949">S-adenosyl-L-methionine</keyword>
<dbReference type="EC" id="2.1.1.72" evidence="2"/>
<evidence type="ECO:0000256" key="5">
    <source>
        <dbReference type="ARBA" id="ARBA00022691"/>
    </source>
</evidence>
<keyword evidence="3" id="KW-0489">Methyltransferase</keyword>
<evidence type="ECO:0000256" key="6">
    <source>
        <dbReference type="ARBA" id="ARBA00047942"/>
    </source>
</evidence>
<dbReference type="InterPro" id="IPR023095">
    <property type="entry name" value="Ade_MeTrfase_dom_2"/>
</dbReference>
<sequence>MRYLGGKGRIADDIAATIHALNPDAPAVVEPFMGGASVTAALAARFPEVRASDAHPDIAALWSAVLDGWTPPTEITPAVYEAMRLEPEPSALRGFVGFGGSYGGAYFSAYARGGERADGTPRNHQAESARAVTRIGRALRAGHVTVALADYRAVTVNPGEVVYCDPPYAGTAGYSTGPFDSTAFWAWAHDLAAAGADVYVSEYTAPRPWQAVWATTIRQSLSPASTRTPRRERLYRLNRERIDAVATRRAALLPA</sequence>
<protein>
    <recommendedName>
        <fullName evidence="2">site-specific DNA-methyltransferase (adenine-specific)</fullName>
        <ecNumber evidence="2">2.1.1.72</ecNumber>
    </recommendedName>
</protein>